<evidence type="ECO:0000313" key="3">
    <source>
        <dbReference type="EMBL" id="JAA82925.1"/>
    </source>
</evidence>
<keyword evidence="2" id="KW-0812">Transmembrane</keyword>
<organism evidence="3">
    <name type="scientific">Pararge aegeria</name>
    <name type="common">speckled wood butterfly</name>
    <dbReference type="NCBI Taxonomy" id="116150"/>
    <lineage>
        <taxon>Eukaryota</taxon>
        <taxon>Metazoa</taxon>
        <taxon>Ecdysozoa</taxon>
        <taxon>Arthropoda</taxon>
        <taxon>Hexapoda</taxon>
        <taxon>Insecta</taxon>
        <taxon>Pterygota</taxon>
        <taxon>Neoptera</taxon>
        <taxon>Endopterygota</taxon>
        <taxon>Lepidoptera</taxon>
        <taxon>Glossata</taxon>
        <taxon>Ditrysia</taxon>
        <taxon>Papilionoidea</taxon>
        <taxon>Nymphalidae</taxon>
        <taxon>Satyrinae</taxon>
        <taxon>Satyrini</taxon>
        <taxon>Parargina</taxon>
        <taxon>Pararge</taxon>
    </lineage>
</organism>
<proteinExistence type="predicted"/>
<accession>S4P882</accession>
<keyword evidence="2" id="KW-1133">Transmembrane helix</keyword>
<sequence length="182" mass="20828">MFKDKFLSPNDLGYTDKCTESAKHSPVMRGHSPLANLIISEHLTKIDGYLQESLNLCSESQENKTISTLITSEVETPKATQEINKTKYDDIGMSNQQNYDNSFDSYHKNEDGHYDETRERDGKSETKSNLYSVQTKHPGVLSAIYNMPMHYHAAVLCFLLIVYNFVYQYIKQNCHGKNQSIS</sequence>
<feature type="region of interest" description="Disordered" evidence="1">
    <location>
        <begin position="99"/>
        <end position="129"/>
    </location>
</feature>
<evidence type="ECO:0000256" key="2">
    <source>
        <dbReference type="SAM" id="Phobius"/>
    </source>
</evidence>
<reference evidence="3" key="1">
    <citation type="journal article" date="2013" name="BMC Genomics">
        <title>Unscrambling butterfly oogenesis.</title>
        <authorList>
            <person name="Carter J.M."/>
            <person name="Baker S.C."/>
            <person name="Pink R."/>
            <person name="Carter D.R."/>
            <person name="Collins A."/>
            <person name="Tomlin J."/>
            <person name="Gibbs M."/>
            <person name="Breuker C.J."/>
        </authorList>
    </citation>
    <scope>NUCLEOTIDE SEQUENCE</scope>
    <source>
        <tissue evidence="3">Ovary</tissue>
    </source>
</reference>
<name>S4P882_9NEOP</name>
<feature type="transmembrane region" description="Helical" evidence="2">
    <location>
        <begin position="151"/>
        <end position="170"/>
    </location>
</feature>
<evidence type="ECO:0000256" key="1">
    <source>
        <dbReference type="SAM" id="MobiDB-lite"/>
    </source>
</evidence>
<dbReference type="EMBL" id="GAIX01009635">
    <property type="protein sequence ID" value="JAA82925.1"/>
    <property type="molecule type" value="Transcribed_RNA"/>
</dbReference>
<keyword evidence="2" id="KW-0472">Membrane</keyword>
<dbReference type="AlphaFoldDB" id="S4P882"/>
<feature type="compositionally biased region" description="Basic and acidic residues" evidence="1">
    <location>
        <begin position="105"/>
        <end position="126"/>
    </location>
</feature>
<protein>
    <submittedName>
        <fullName evidence="3">Uncharacterized protein</fullName>
    </submittedName>
</protein>
<reference evidence="3" key="2">
    <citation type="submission" date="2013-05" db="EMBL/GenBank/DDBJ databases">
        <authorList>
            <person name="Carter J.-M."/>
            <person name="Baker S.C."/>
            <person name="Pink R."/>
            <person name="Carter D.R.F."/>
            <person name="Collins A."/>
            <person name="Tomlin J."/>
            <person name="Gibbs M."/>
            <person name="Breuker C.J."/>
        </authorList>
    </citation>
    <scope>NUCLEOTIDE SEQUENCE</scope>
    <source>
        <tissue evidence="3">Ovary</tissue>
    </source>
</reference>